<proteinExistence type="predicted"/>
<evidence type="ECO:0000313" key="1">
    <source>
        <dbReference type="EMBL" id="RLV61164.1"/>
    </source>
</evidence>
<dbReference type="PANTHER" id="PTHR43737">
    <property type="entry name" value="BLL7424 PROTEIN"/>
    <property type="match status" value="1"/>
</dbReference>
<dbReference type="Proteomes" id="UP000281474">
    <property type="component" value="Unassembled WGS sequence"/>
</dbReference>
<dbReference type="InterPro" id="IPR014917">
    <property type="entry name" value="DUF1800"/>
</dbReference>
<protein>
    <submittedName>
        <fullName evidence="1">DUF1800 family protein</fullName>
    </submittedName>
</protein>
<dbReference type="OrthoDB" id="9772295at2"/>
<dbReference type="RefSeq" id="WP_121837632.1">
    <property type="nucleotide sequence ID" value="NZ_ML014757.1"/>
</dbReference>
<organism evidence="1 2">
    <name type="scientific">Parashewanella curva</name>
    <dbReference type="NCBI Taxonomy" id="2338552"/>
    <lineage>
        <taxon>Bacteria</taxon>
        <taxon>Pseudomonadati</taxon>
        <taxon>Pseudomonadota</taxon>
        <taxon>Gammaproteobacteria</taxon>
        <taxon>Alteromonadales</taxon>
        <taxon>Shewanellaceae</taxon>
        <taxon>Parashewanella</taxon>
    </lineage>
</organism>
<dbReference type="AlphaFoldDB" id="A0A3L8Q0K2"/>
<dbReference type="EMBL" id="QZEI01000006">
    <property type="protein sequence ID" value="RLV61164.1"/>
    <property type="molecule type" value="Genomic_DNA"/>
</dbReference>
<gene>
    <name evidence="1" type="ORF">D5018_03380</name>
</gene>
<dbReference type="Pfam" id="PF08811">
    <property type="entry name" value="DUF1800"/>
    <property type="match status" value="1"/>
</dbReference>
<dbReference type="PANTHER" id="PTHR43737:SF1">
    <property type="entry name" value="DUF1501 DOMAIN-CONTAINING PROTEIN"/>
    <property type="match status" value="1"/>
</dbReference>
<name>A0A3L8Q0K2_9GAMM</name>
<accession>A0A3L8Q0K2</accession>
<comment type="caution">
    <text evidence="1">The sequence shown here is derived from an EMBL/GenBank/DDBJ whole genome shotgun (WGS) entry which is preliminary data.</text>
</comment>
<evidence type="ECO:0000313" key="2">
    <source>
        <dbReference type="Proteomes" id="UP000281474"/>
    </source>
</evidence>
<reference evidence="1 2" key="1">
    <citation type="submission" date="2018-09" db="EMBL/GenBank/DDBJ databases">
        <title>Phylogeny of the Shewanellaceae, and recommendation for two new genera, Pseudoshewanella and Parashewanella.</title>
        <authorList>
            <person name="Wang G."/>
        </authorList>
    </citation>
    <scope>NUCLEOTIDE SEQUENCE [LARGE SCALE GENOMIC DNA]</scope>
    <source>
        <strain evidence="1 2">C51</strain>
    </source>
</reference>
<keyword evidence="2" id="KW-1185">Reference proteome</keyword>
<sequence>MKQYERSSRFLMQATLGADYNLIRQVQEVGAENWLEQELQHQAEPSLFESKTNQIWQQFRQKLVSTYGEHAINGEGNNPALPYKWYFRMAWWDHTLQSNSGLLRQRVAQALSEILVISDNSLLELNSVGMASYYDLLYKHAFGNFADLLYDVSFHPCMGIYLSHMNNRKADPAKHIHPDENYAREIMQLFSIGLFELNPDGTRKQNSRGEDIPTYDNVDIRAMARVFTGLKANSYQYEWQTSFWQPSFNGHDVGFNDGVDKSYKVVPFVNMVKPMTADENYHDREPKRLLNGHINLPGNQSCEQEIRSVTRSLVSHPSAAPFIATKLINQLVTSNPSKAYVKAVADKFGTQGDLRAAIKEILLYPLNNPASDANFASHDDGVQSQKLKSPALRTTQILRAFNAHNNSGKLWFIGDDIKELTQQLPMSSPSVFNFYKPDFTPHGEIEDLGLVAPEFELHTSATSISYTNMMYFWFFGGFYPAVSTVINRSPTMQNVPELNPNVLKKNQQDSLKLNFSKEIQMAKDGQHDDLIKRMSLILTGKHKLDIHEQIKSSFQQFKNNPEWVVQTIAFMLTISPEFTVQEA</sequence>